<dbReference type="InterPro" id="IPR000504">
    <property type="entry name" value="RRM_dom"/>
</dbReference>
<accession>A0ABM5FKC5</accession>
<dbReference type="RefSeq" id="XP_072845844.1">
    <property type="nucleotide sequence ID" value="XM_072989743.1"/>
</dbReference>
<organism evidence="7 8">
    <name type="scientific">Pogona vitticeps</name>
    <name type="common">central bearded dragon</name>
    <dbReference type="NCBI Taxonomy" id="103695"/>
    <lineage>
        <taxon>Eukaryota</taxon>
        <taxon>Metazoa</taxon>
        <taxon>Chordata</taxon>
        <taxon>Craniata</taxon>
        <taxon>Vertebrata</taxon>
        <taxon>Euteleostomi</taxon>
        <taxon>Lepidosauria</taxon>
        <taxon>Squamata</taxon>
        <taxon>Bifurcata</taxon>
        <taxon>Unidentata</taxon>
        <taxon>Episquamata</taxon>
        <taxon>Toxicofera</taxon>
        <taxon>Iguania</taxon>
        <taxon>Acrodonta</taxon>
        <taxon>Agamidae</taxon>
        <taxon>Amphibolurinae</taxon>
        <taxon>Pogona</taxon>
    </lineage>
</organism>
<feature type="compositionally biased region" description="Basic and acidic residues" evidence="5">
    <location>
        <begin position="966"/>
        <end position="984"/>
    </location>
</feature>
<dbReference type="PANTHER" id="PTHR48029">
    <property type="entry name" value="NUCLEOLAR PROTEIN 8"/>
    <property type="match status" value="1"/>
</dbReference>
<dbReference type="PROSITE" id="PS50102">
    <property type="entry name" value="RRM"/>
    <property type="match status" value="1"/>
</dbReference>
<evidence type="ECO:0000256" key="4">
    <source>
        <dbReference type="PROSITE-ProRule" id="PRU00176"/>
    </source>
</evidence>
<feature type="compositionally biased region" description="Basic and acidic residues" evidence="5">
    <location>
        <begin position="415"/>
        <end position="430"/>
    </location>
</feature>
<sequence>MEQTAAVKRLYVGGLGHTISEEELQERFGKFGKVTGIEIVTRKDERGNPTKTFAYINVSLSEKELKKCISVLNKTKWKGGILQIELAKESFLHRLSRERQEASLKKEKLANNGTIDVVESMKKSGVVDFHVKAVPGTEVPDHKDWVVSKFGRVLPILHLKNQHKNKIIKYDPSKYCHNLKKLDQDLTEPVPISQLTWHLEEEGDGSISKKRQGQFPVTKNLPKKKVRVQDHSSLSRTELNSCGQFSLGATNTIPTKLQQSHTPISRKQDKVHSDGQRPGANLTSCKKINGLSESDVDSEEKIRALAARERNVNVVSPNVEQEDSMEIVGGNFELKYSTHWSLQRAHGANGVLRTTENKTDYDSADTDEIIAVTKTPKGKEKNGTVKEAKTDRGGKDVGPSSQSSDLNGARSGKRKGGERAASKRRADCKAAPKRKSSTSRERSEDNKSSDSCFDTSESEGDENYETMMQNCYRLEITLEDLERLASKNTESTDPDPESNPSGAQDEASVLPVNNTSSVPKTPAVTRVAKKGICPEEIISSLLEEDSDEETPKRRRTAFEIQPFRGIGSLCGEVTKGELGIQKSTEKEASSDHTDLEAFRRASDPWHSGASEKKQAFKSLSVKEINSHKGSSTGSSGEGSGCHTSNEGDNKVESTSARVASQNEPLKNPKSFPKSTKLDGSIKGQVQSNNSRSSCEREEASLDSARATHKRNMEEKQLQDNQKRLIALQERQKEREQQKKLIQGALTSLEIQSRNKQKHIVFDSDSENEAGVQEVAREGSSKNLGKEFTTKTSGKLFESSEDESNTENEDDDRFRIKPQFEGKSGEKLMRLQSQFGTDERFRMDARFLESDSEQEEDASRKLEAKEEEELALEKKKNLEILKNLVHIGVEPPKPSKQAASARKFKDMNALRYDPTRQDHAIFEKKLETSEKESKAKKKKREEAQKLPEVSKEIFYDVSVDLKEVFGSTKHEEKTEVLPWDKRDDAEQQSPDGREALNFSAGNNTQEESGGFTFSFFGAEEERLPVKEEPYTTETIKPARVAWQEDPRFQDSSSEEEEEDEPEIVQSEDAKETSPVQPRSSVRFFFFSQDDDRLKEGPKLFCKSSDLDEDRDDWETRRQMLLEDCRKKHKDARRKVKAK</sequence>
<dbReference type="InterPro" id="IPR012677">
    <property type="entry name" value="Nucleotide-bd_a/b_plait_sf"/>
</dbReference>
<keyword evidence="3" id="KW-0539">Nucleus</keyword>
<feature type="compositionally biased region" description="Basic and acidic residues" evidence="5">
    <location>
        <begin position="438"/>
        <end position="448"/>
    </location>
</feature>
<feature type="region of interest" description="Disordered" evidence="5">
    <location>
        <begin position="914"/>
        <end position="944"/>
    </location>
</feature>
<dbReference type="GeneID" id="110085971"/>
<feature type="region of interest" description="Disordered" evidence="5">
    <location>
        <begin position="578"/>
        <end position="723"/>
    </location>
</feature>
<feature type="compositionally biased region" description="Basic and acidic residues" evidence="5">
    <location>
        <begin position="1018"/>
        <end position="1028"/>
    </location>
</feature>
<dbReference type="PANTHER" id="PTHR48029:SF1">
    <property type="entry name" value="NUCLEOLAR PROTEIN 8"/>
    <property type="match status" value="1"/>
</dbReference>
<feature type="region of interest" description="Disordered" evidence="5">
    <location>
        <begin position="966"/>
        <end position="1075"/>
    </location>
</feature>
<dbReference type="Proteomes" id="UP001652642">
    <property type="component" value="Chromosome 2"/>
</dbReference>
<dbReference type="InterPro" id="IPR034138">
    <property type="entry name" value="NOP8_RRM"/>
</dbReference>
<feature type="compositionally biased region" description="Basic and acidic residues" evidence="5">
    <location>
        <begin position="811"/>
        <end position="828"/>
    </location>
</feature>
<gene>
    <name evidence="8" type="primary">NOL8</name>
</gene>
<proteinExistence type="predicted"/>
<feature type="compositionally biased region" description="Basic and acidic residues" evidence="5">
    <location>
        <begin position="774"/>
        <end position="788"/>
    </location>
</feature>
<dbReference type="Gene3D" id="3.30.70.330">
    <property type="match status" value="1"/>
</dbReference>
<reference evidence="7" key="1">
    <citation type="submission" date="2025-05" db="UniProtKB">
        <authorList>
            <consortium name="RefSeq"/>
        </authorList>
    </citation>
    <scope>NUCLEOTIDE SEQUENCE [LARGE SCALE GENOMIC DNA]</scope>
</reference>
<feature type="region of interest" description="Disordered" evidence="5">
    <location>
        <begin position="372"/>
        <end position="465"/>
    </location>
</feature>
<feature type="compositionally biased region" description="Low complexity" evidence="5">
    <location>
        <begin position="1005"/>
        <end position="1016"/>
    </location>
</feature>
<feature type="compositionally biased region" description="Basic and acidic residues" evidence="5">
    <location>
        <begin position="914"/>
        <end position="932"/>
    </location>
</feature>
<feature type="compositionally biased region" description="Acidic residues" evidence="5">
    <location>
        <begin position="798"/>
        <end position="810"/>
    </location>
</feature>
<evidence type="ECO:0000256" key="3">
    <source>
        <dbReference type="ARBA" id="ARBA00023242"/>
    </source>
</evidence>
<keyword evidence="2 4" id="KW-0694">RNA-binding</keyword>
<feature type="compositionally biased region" description="Basic and acidic residues" evidence="5">
    <location>
        <begin position="266"/>
        <end position="275"/>
    </location>
</feature>
<evidence type="ECO:0000313" key="7">
    <source>
        <dbReference type="Proteomes" id="UP001652642"/>
    </source>
</evidence>
<feature type="compositionally biased region" description="Basic and acidic residues" evidence="5">
    <location>
        <begin position="710"/>
        <end position="722"/>
    </location>
</feature>
<feature type="region of interest" description="Disordered" evidence="5">
    <location>
        <begin position="254"/>
        <end position="285"/>
    </location>
</feature>
<feature type="compositionally biased region" description="Acidic residues" evidence="5">
    <location>
        <begin position="1051"/>
        <end position="1061"/>
    </location>
</feature>
<dbReference type="Pfam" id="PF00076">
    <property type="entry name" value="RRM_1"/>
    <property type="match status" value="1"/>
</dbReference>
<comment type="subcellular location">
    <subcellularLocation>
        <location evidence="1">Nucleus</location>
        <location evidence="1">Nucleolus</location>
    </subcellularLocation>
</comment>
<dbReference type="SMART" id="SM00360">
    <property type="entry name" value="RRM"/>
    <property type="match status" value="1"/>
</dbReference>
<feature type="domain" description="RRM" evidence="6">
    <location>
        <begin position="8"/>
        <end position="89"/>
    </location>
</feature>
<evidence type="ECO:0000256" key="5">
    <source>
        <dbReference type="SAM" id="MobiDB-lite"/>
    </source>
</evidence>
<evidence type="ECO:0000313" key="8">
    <source>
        <dbReference type="RefSeq" id="XP_072845844.1"/>
    </source>
</evidence>
<feature type="compositionally biased region" description="Polar residues" evidence="5">
    <location>
        <begin position="652"/>
        <end position="664"/>
    </location>
</feature>
<name>A0ABM5FKC5_9SAUR</name>
<feature type="compositionally biased region" description="Basic and acidic residues" evidence="5">
    <location>
        <begin position="377"/>
        <end position="395"/>
    </location>
</feature>
<feature type="region of interest" description="Disordered" evidence="5">
    <location>
        <begin position="760"/>
        <end position="866"/>
    </location>
</feature>
<evidence type="ECO:0000259" key="6">
    <source>
        <dbReference type="PROSITE" id="PS50102"/>
    </source>
</evidence>
<keyword evidence="7" id="KW-1185">Reference proteome</keyword>
<evidence type="ECO:0000256" key="1">
    <source>
        <dbReference type="ARBA" id="ARBA00004604"/>
    </source>
</evidence>
<dbReference type="InterPro" id="IPR035979">
    <property type="entry name" value="RBD_domain_sf"/>
</dbReference>
<dbReference type="SUPFAM" id="SSF54928">
    <property type="entry name" value="RNA-binding domain, RBD"/>
    <property type="match status" value="1"/>
</dbReference>
<protein>
    <submittedName>
        <fullName evidence="8">Nucleolar protein 8</fullName>
    </submittedName>
</protein>
<feature type="compositionally biased region" description="Basic and acidic residues" evidence="5">
    <location>
        <begin position="583"/>
        <end position="614"/>
    </location>
</feature>
<feature type="compositionally biased region" description="Polar residues" evidence="5">
    <location>
        <begin position="254"/>
        <end position="265"/>
    </location>
</feature>
<feature type="region of interest" description="Disordered" evidence="5">
    <location>
        <begin position="201"/>
        <end position="232"/>
    </location>
</feature>
<dbReference type="CDD" id="cd12226">
    <property type="entry name" value="RRM_NOL8"/>
    <property type="match status" value="1"/>
</dbReference>
<reference evidence="8" key="2">
    <citation type="submission" date="2025-08" db="UniProtKB">
        <authorList>
            <consortium name="RefSeq"/>
        </authorList>
    </citation>
    <scope>IDENTIFICATION</scope>
</reference>
<evidence type="ECO:0000256" key="2">
    <source>
        <dbReference type="ARBA" id="ARBA00022884"/>
    </source>
</evidence>
<feature type="region of interest" description="Disordered" evidence="5">
    <location>
        <begin position="482"/>
        <end position="561"/>
    </location>
</feature>
<feature type="compositionally biased region" description="Basic and acidic residues" evidence="5">
    <location>
        <begin position="836"/>
        <end position="848"/>
    </location>
</feature>